<dbReference type="InterPro" id="IPR004437">
    <property type="entry name" value="ParB/RepB/Spo0J"/>
</dbReference>
<dbReference type="InterPro" id="IPR050336">
    <property type="entry name" value="Chromosome_partition/occlusion"/>
</dbReference>
<sequence>MARGLPQIGEKFKGAVQKTDQEKKIAQLQAEIEQLRIKQSPELEAELQILREKLKSSAGEVEIELELIDPNPHQPRQTITLESIQAKARLLKKHGQITPIILVAQEDGRYILLDGQLRTEGAKLLGWKSIRAVVVPMPKDLTQSSLITFLGFEDLNPLDKAEAVIQEVTKATALSSEEITTALATVLKRIERDSNIKELAKLTSLDVDEQKQGLESLRIIGEEQNLFLSLLELGLNPASVKSNLIPMLSLPDDLKNAIRQKGLKGAHALALSTLSAKALDTSEEKALKERTIITQKVLAENLTVPETRELIKKVKAEYITKTESESKEVKSIIQKISSISKESLVNVSSKQLEELKILLQQKLVEIEELSRQQKNI</sequence>
<dbReference type="Proteomes" id="UP000570851">
    <property type="component" value="Unassembled WGS sequence"/>
</dbReference>
<protein>
    <submittedName>
        <fullName evidence="3">ParB/RepB/Spo0J family partition protein</fullName>
    </submittedName>
</protein>
<keyword evidence="4" id="KW-1185">Reference proteome</keyword>
<dbReference type="SMART" id="SM00470">
    <property type="entry name" value="ParB"/>
    <property type="match status" value="1"/>
</dbReference>
<feature type="domain" description="ParB-like N-terminal" evidence="2">
    <location>
        <begin position="61"/>
        <end position="147"/>
    </location>
</feature>
<dbReference type="RefSeq" id="WP_011316408.1">
    <property type="nucleotide sequence ID" value="NZ_JACKZP010000269.1"/>
</dbReference>
<gene>
    <name evidence="3" type="ORF">GNE12_26750</name>
</gene>
<evidence type="ECO:0000256" key="1">
    <source>
        <dbReference type="ARBA" id="ARBA00006295"/>
    </source>
</evidence>
<dbReference type="NCBIfam" id="TIGR00180">
    <property type="entry name" value="parB_part"/>
    <property type="match status" value="1"/>
</dbReference>
<dbReference type="EMBL" id="JACKZP010000269">
    <property type="protein sequence ID" value="MBC1305497.1"/>
    <property type="molecule type" value="Genomic_DNA"/>
</dbReference>
<dbReference type="InterPro" id="IPR003115">
    <property type="entry name" value="ParB_N"/>
</dbReference>
<comment type="caution">
    <text evidence="3">The sequence shown here is derived from an EMBL/GenBank/DDBJ whole genome shotgun (WGS) entry which is preliminary data.</text>
</comment>
<dbReference type="Gene3D" id="3.90.1530.10">
    <property type="entry name" value="Conserved hypothetical protein from pyrococcus furiosus pfu- 392566-001, ParB domain"/>
    <property type="match status" value="1"/>
</dbReference>
<dbReference type="PANTHER" id="PTHR33375:SF1">
    <property type="entry name" value="CHROMOSOME-PARTITIONING PROTEIN PARB-RELATED"/>
    <property type="match status" value="1"/>
</dbReference>
<proteinExistence type="inferred from homology"/>
<dbReference type="InterPro" id="IPR036086">
    <property type="entry name" value="ParB/Sulfiredoxin_sf"/>
</dbReference>
<dbReference type="SUPFAM" id="SSF110849">
    <property type="entry name" value="ParB/Sulfiredoxin"/>
    <property type="match status" value="1"/>
</dbReference>
<reference evidence="3 4" key="1">
    <citation type="submission" date="2019-11" db="EMBL/GenBank/DDBJ databases">
        <title>Comparison of genomes from free-living endosymbiotic cyanobacteria isolated from Azolla.</title>
        <authorList>
            <person name="Thiel T."/>
            <person name="Pratte B."/>
        </authorList>
    </citation>
    <scope>NUCLEOTIDE SEQUENCE [LARGE SCALE GENOMIC DNA]</scope>
    <source>
        <strain evidence="3 4">N2B</strain>
        <plasmid evidence="3">pN2B-A</plasmid>
    </source>
</reference>
<keyword evidence="3" id="KW-0614">Plasmid</keyword>
<organism evidence="3 4">
    <name type="scientific">Trichormus variabilis N2B</name>
    <dbReference type="NCBI Taxonomy" id="2681315"/>
    <lineage>
        <taxon>Bacteria</taxon>
        <taxon>Bacillati</taxon>
        <taxon>Cyanobacteriota</taxon>
        <taxon>Cyanophyceae</taxon>
        <taxon>Nostocales</taxon>
        <taxon>Nostocaceae</taxon>
        <taxon>Trichormus</taxon>
    </lineage>
</organism>
<evidence type="ECO:0000259" key="2">
    <source>
        <dbReference type="SMART" id="SM00470"/>
    </source>
</evidence>
<dbReference type="Pfam" id="PF02195">
    <property type="entry name" value="ParB_N"/>
    <property type="match status" value="1"/>
</dbReference>
<evidence type="ECO:0000313" key="4">
    <source>
        <dbReference type="Proteomes" id="UP000570851"/>
    </source>
</evidence>
<dbReference type="GeneID" id="58727018"/>
<accession>A0ABR6SGG4</accession>
<evidence type="ECO:0000313" key="3">
    <source>
        <dbReference type="EMBL" id="MBC1305497.1"/>
    </source>
</evidence>
<dbReference type="PANTHER" id="PTHR33375">
    <property type="entry name" value="CHROMOSOME-PARTITIONING PROTEIN PARB-RELATED"/>
    <property type="match status" value="1"/>
</dbReference>
<comment type="similarity">
    <text evidence="1">Belongs to the ParB family.</text>
</comment>
<name>A0ABR6SGG4_ANAVA</name>
<geneLocation type="plasmid" evidence="3">
    <name>pN2B-A</name>
</geneLocation>